<keyword evidence="3" id="KW-1185">Reference proteome</keyword>
<dbReference type="AlphaFoldDB" id="A0A166CPP2"/>
<organism evidence="2 3">
    <name type="scientific">Methanobrevibacter filiformis</name>
    <dbReference type="NCBI Taxonomy" id="55758"/>
    <lineage>
        <taxon>Archaea</taxon>
        <taxon>Methanobacteriati</taxon>
        <taxon>Methanobacteriota</taxon>
        <taxon>Methanomada group</taxon>
        <taxon>Methanobacteria</taxon>
        <taxon>Methanobacteriales</taxon>
        <taxon>Methanobacteriaceae</taxon>
        <taxon>Methanobrevibacter</taxon>
    </lineage>
</organism>
<dbReference type="OrthoDB" id="80694at2157"/>
<feature type="compositionally biased region" description="Pro residues" evidence="1">
    <location>
        <begin position="212"/>
        <end position="221"/>
    </location>
</feature>
<accession>A0A166CPP2</accession>
<evidence type="ECO:0000313" key="3">
    <source>
        <dbReference type="Proteomes" id="UP000077066"/>
    </source>
</evidence>
<feature type="compositionally biased region" description="Basic and acidic residues" evidence="1">
    <location>
        <begin position="231"/>
        <end position="241"/>
    </location>
</feature>
<evidence type="ECO:0000256" key="1">
    <source>
        <dbReference type="SAM" id="MobiDB-lite"/>
    </source>
</evidence>
<dbReference type="RefSeq" id="WP_066971745.1">
    <property type="nucleotide sequence ID" value="NZ_LWMT01000128.1"/>
</dbReference>
<dbReference type="PATRIC" id="fig|55758.3.peg.897"/>
<proteinExistence type="predicted"/>
<feature type="compositionally biased region" description="Basic and acidic residues" evidence="1">
    <location>
        <begin position="697"/>
        <end position="715"/>
    </location>
</feature>
<dbReference type="Proteomes" id="UP000077066">
    <property type="component" value="Unassembled WGS sequence"/>
</dbReference>
<feature type="compositionally biased region" description="Basic and acidic residues" evidence="1">
    <location>
        <begin position="628"/>
        <end position="638"/>
    </location>
</feature>
<feature type="region of interest" description="Disordered" evidence="1">
    <location>
        <begin position="695"/>
        <end position="715"/>
    </location>
</feature>
<gene>
    <name evidence="2" type="ORF">MBFIL_07990</name>
</gene>
<sequence length="957" mass="111940">MELKFVKTTVEMKFAETIFLRLLSSDLELIGKYYIDFKNISNDRKIESKSILTDVYIFKEKNIWIAVNKNKDETIYAFGLGNKNEFNSVKESNPKLAQLLLNFHYNLFSNKSTGYFLKNKNLKFSIIMSINNLNPTDMSFSRSLGFNFFKLKNNNEEGYYLNLGHLSEFKNLIENIHKIISEINFEKHYDINNKSDKICIKNFNSVNNNPSNNPPNNPSNNPPNNSINESYDTKSPDNSANKEFKINFNKIKKNKKELSNEHLDNLNLNNNYQTNNEAYAKYSNSNLDTKKLNEISEAMKKVKTIPIINIAKSDKLKPQTGKSNENIAIELKPPLNESKNQINTKKENDEIFKCVKCGAKIAKNRENINNNNLKCLECESKENAVNYLKNLLENLEPEELFNKNELIAKYDYDESVLTEYIWTLQEHDLVNFDEKTKYYSLENKETLTKFVEESVEEELDIDSLKKDDHKNLSKICKICNEEFPIKQFYRINDKKYSNICKDCFEKTYAVKSLIKIINILGYPLKIKEEEFLKEYSEQEDDLWTLQENDLMLLDSVNNEYYFAEEQIINEFLEKYGNKEEEKTVEEIINKKEKSMEYTLKNNNTNTNNTNTNTNNTSTNTNTNTNKLKGSEHEKELIPQKKPNGKYSDYKGVSYNITRKLWIASVKINKKIKQIGAFESEEKAYQGRCKYLNRHPSLKKDSYNNDYKKDKKSDKVPTKQINGHYSLYKGISYGNASKSWSASVVENKKRIHLGRSFNTEYEAIQAKKRYYIKKNPMLATIHENSENVSNNGVSFDQESCHWKAEVNKDKDNVTIGYFESEDEAIDAKNRFLKKNTEYDEIITKKTIPKREKTLTQKSNYTVSNVKTKEKPITIAMEKSFIINKNKEFTELIVKGIIEDSEFLDTMKILENFAYSLKKIYATRIYGIYYDILLELHVEKEDLLEVYEILEESGWNLDK</sequence>
<dbReference type="EMBL" id="LWMT01000128">
    <property type="protein sequence ID" value="KZX14736.1"/>
    <property type="molecule type" value="Genomic_DNA"/>
</dbReference>
<name>A0A166CPP2_9EURY</name>
<feature type="compositionally biased region" description="Low complexity" evidence="1">
    <location>
        <begin position="601"/>
        <end position="625"/>
    </location>
</feature>
<reference evidence="2 3" key="1">
    <citation type="submission" date="2016-04" db="EMBL/GenBank/DDBJ databases">
        <title>Genome sequence of Methanobrevibacter filiformis DSM 11501.</title>
        <authorList>
            <person name="Poehlein A."/>
            <person name="Seedorf H."/>
            <person name="Daniel R."/>
        </authorList>
    </citation>
    <scope>NUCLEOTIDE SEQUENCE [LARGE SCALE GENOMIC DNA]</scope>
    <source>
        <strain evidence="2 3">DSM 11501</strain>
    </source>
</reference>
<evidence type="ECO:0000313" key="2">
    <source>
        <dbReference type="EMBL" id="KZX14736.1"/>
    </source>
</evidence>
<protein>
    <submittedName>
        <fullName evidence="2">AP2 domain protein</fullName>
    </submittedName>
</protein>
<feature type="region of interest" description="Disordered" evidence="1">
    <location>
        <begin position="601"/>
        <end position="642"/>
    </location>
</feature>
<comment type="caution">
    <text evidence="2">The sequence shown here is derived from an EMBL/GenBank/DDBJ whole genome shotgun (WGS) entry which is preliminary data.</text>
</comment>
<feature type="region of interest" description="Disordered" evidence="1">
    <location>
        <begin position="205"/>
        <end position="241"/>
    </location>
</feature>